<evidence type="ECO:0000313" key="1">
    <source>
        <dbReference type="EMBL" id="GAA2928327.1"/>
    </source>
</evidence>
<dbReference type="Proteomes" id="UP001501102">
    <property type="component" value="Unassembled WGS sequence"/>
</dbReference>
<dbReference type="EMBL" id="BAAAXZ010000097">
    <property type="protein sequence ID" value="GAA2928327.1"/>
    <property type="molecule type" value="Genomic_DNA"/>
</dbReference>
<reference evidence="2" key="1">
    <citation type="journal article" date="2019" name="Int. J. Syst. Evol. Microbiol.">
        <title>The Global Catalogue of Microorganisms (GCM) 10K type strain sequencing project: providing services to taxonomists for standard genome sequencing and annotation.</title>
        <authorList>
            <consortium name="The Broad Institute Genomics Platform"/>
            <consortium name="The Broad Institute Genome Sequencing Center for Infectious Disease"/>
            <person name="Wu L."/>
            <person name="Ma J."/>
        </authorList>
    </citation>
    <scope>NUCLEOTIDE SEQUENCE [LARGE SCALE GENOMIC DNA]</scope>
    <source>
        <strain evidence="2">JCM 4087</strain>
    </source>
</reference>
<protein>
    <submittedName>
        <fullName evidence="1">Uncharacterized protein</fullName>
    </submittedName>
</protein>
<keyword evidence="2" id="KW-1185">Reference proteome</keyword>
<organism evidence="1 2">
    <name type="scientific">Streptomyces thioluteus</name>
    <dbReference type="NCBI Taxonomy" id="66431"/>
    <lineage>
        <taxon>Bacteria</taxon>
        <taxon>Bacillati</taxon>
        <taxon>Actinomycetota</taxon>
        <taxon>Actinomycetes</taxon>
        <taxon>Kitasatosporales</taxon>
        <taxon>Streptomycetaceae</taxon>
        <taxon>Streptomyces</taxon>
    </lineage>
</organism>
<gene>
    <name evidence="1" type="ORF">GCM10020221_25280</name>
</gene>
<comment type="caution">
    <text evidence="1">The sequence shown here is derived from an EMBL/GenBank/DDBJ whole genome shotgun (WGS) entry which is preliminary data.</text>
</comment>
<accession>A0ABP6JDM8</accession>
<sequence>MELWDLASMFWAMKGVTGGDGKQMTVPIGNANVPTRSDGVAVKWDPVKSKQLFAQLKKDEKVTVS</sequence>
<name>A0ABP6JDM8_STRTU</name>
<proteinExistence type="predicted"/>
<evidence type="ECO:0000313" key="2">
    <source>
        <dbReference type="Proteomes" id="UP001501102"/>
    </source>
</evidence>